<dbReference type="InterPro" id="IPR056144">
    <property type="entry name" value="DUF7727"/>
</dbReference>
<sequence length="451" mass="49733">MLEASSTSSNHHPSSLIIVTCCGLTMLSASATLAAHDELFTDAQTARHSYSLSRSMRTLDADELEHRHSLFGGCGIMTNDLHEDAAIHPSIHPYMTVHRLASIFALAAGPRPKTAYTYVVPPILLFLRRPLALGNGTGPRLGLSAQPKAHDWSAYSIIELSSQSSVHPSSEHTASQSNSLIPTGPLADIVLVAFPFRSFGEFVRRQLRTVTSTFSHLPLFGQLSPPSLPIRNPRTELWSGWPRGKEYNGIGHICLSRSKGELNERRREDRPATVGAIQYNRSKGRQRLQGNIKAGIPSKTVDDRIPTMGRLIKNHWARLIMLTAAVYQVAAAVEGFFWPKIFWDFLTKSLDGAVKPAPILQTINLLFGLGVIALEWPLTFLAGTSIHRSLEFRLAILPLTALASVLMYQSTNPAIYYLISSLVYFWAYSEGEMICAKPWTLPQRAGSGLKV</sequence>
<evidence type="ECO:0000256" key="1">
    <source>
        <dbReference type="SAM" id="Phobius"/>
    </source>
</evidence>
<feature type="transmembrane region" description="Helical" evidence="1">
    <location>
        <begin position="15"/>
        <end position="35"/>
    </location>
</feature>
<feature type="transmembrane region" description="Helical" evidence="1">
    <location>
        <begin position="358"/>
        <end position="378"/>
    </location>
</feature>
<dbReference type="InParanoid" id="A0A151GG06"/>
<feature type="transmembrane region" description="Helical" evidence="1">
    <location>
        <begin position="390"/>
        <end position="408"/>
    </location>
</feature>
<dbReference type="PANTHER" id="PTHR40629:SF1">
    <property type="entry name" value="PRO41 PROTEIN"/>
    <property type="match status" value="1"/>
</dbReference>
<evidence type="ECO:0000313" key="4">
    <source>
        <dbReference type="Proteomes" id="UP000076580"/>
    </source>
</evidence>
<feature type="transmembrane region" description="Helical" evidence="1">
    <location>
        <begin position="316"/>
        <end position="338"/>
    </location>
</feature>
<gene>
    <name evidence="3" type="ORF">DCS_07979</name>
</gene>
<accession>A0A151GG06</accession>
<keyword evidence="4" id="KW-1185">Reference proteome</keyword>
<keyword evidence="1" id="KW-1133">Transmembrane helix</keyword>
<dbReference type="RefSeq" id="XP_040655366.1">
    <property type="nucleotide sequence ID" value="XM_040805262.1"/>
</dbReference>
<dbReference type="EMBL" id="LAYC01000003">
    <property type="protein sequence ID" value="KYK56014.1"/>
    <property type="molecule type" value="Genomic_DNA"/>
</dbReference>
<organism evidence="3 4">
    <name type="scientific">Drechmeria coniospora</name>
    <name type="common">Nematophagous fungus</name>
    <name type="synonym">Meria coniospora</name>
    <dbReference type="NCBI Taxonomy" id="98403"/>
    <lineage>
        <taxon>Eukaryota</taxon>
        <taxon>Fungi</taxon>
        <taxon>Dikarya</taxon>
        <taxon>Ascomycota</taxon>
        <taxon>Pezizomycotina</taxon>
        <taxon>Sordariomycetes</taxon>
        <taxon>Hypocreomycetidae</taxon>
        <taxon>Hypocreales</taxon>
        <taxon>Ophiocordycipitaceae</taxon>
        <taxon>Drechmeria</taxon>
    </lineage>
</organism>
<dbReference type="Proteomes" id="UP000076580">
    <property type="component" value="Chromosome 03"/>
</dbReference>
<protein>
    <submittedName>
        <fullName evidence="3">PRO41 protein</fullName>
    </submittedName>
</protein>
<comment type="caution">
    <text evidence="3">The sequence shown here is derived from an EMBL/GenBank/DDBJ whole genome shotgun (WGS) entry which is preliminary data.</text>
</comment>
<dbReference type="Pfam" id="PF24853">
    <property type="entry name" value="DUF7727"/>
    <property type="match status" value="1"/>
</dbReference>
<reference evidence="3 4" key="1">
    <citation type="journal article" date="2016" name="Sci. Rep.">
        <title>Insights into Adaptations to a Near-Obligate Nematode Endoparasitic Lifestyle from the Finished Genome of Drechmeria coniospora.</title>
        <authorList>
            <person name="Zhang L."/>
            <person name="Zhou Z."/>
            <person name="Guo Q."/>
            <person name="Fokkens L."/>
            <person name="Miskei M."/>
            <person name="Pocsi I."/>
            <person name="Zhang W."/>
            <person name="Chen M."/>
            <person name="Wang L."/>
            <person name="Sun Y."/>
            <person name="Donzelli B.G."/>
            <person name="Gibson D.M."/>
            <person name="Nelson D.R."/>
            <person name="Luo J.G."/>
            <person name="Rep M."/>
            <person name="Liu H."/>
            <person name="Yang S."/>
            <person name="Wang J."/>
            <person name="Krasnoff S.B."/>
            <person name="Xu Y."/>
            <person name="Molnar I."/>
            <person name="Lin M."/>
        </authorList>
    </citation>
    <scope>NUCLEOTIDE SEQUENCE [LARGE SCALE GENOMIC DNA]</scope>
    <source>
        <strain evidence="3 4">ARSEF 6962</strain>
    </source>
</reference>
<evidence type="ECO:0000313" key="3">
    <source>
        <dbReference type="EMBL" id="KYK56014.1"/>
    </source>
</evidence>
<proteinExistence type="predicted"/>
<keyword evidence="1" id="KW-0472">Membrane</keyword>
<feature type="domain" description="DUF7727" evidence="2">
    <location>
        <begin position="308"/>
        <end position="432"/>
    </location>
</feature>
<dbReference type="AlphaFoldDB" id="A0A151GG06"/>
<evidence type="ECO:0000259" key="2">
    <source>
        <dbReference type="Pfam" id="PF24853"/>
    </source>
</evidence>
<keyword evidence="1" id="KW-0812">Transmembrane</keyword>
<dbReference type="GeneID" id="63720622"/>
<dbReference type="PANTHER" id="PTHR40629">
    <property type="entry name" value="PRO41 PROTEIN"/>
    <property type="match status" value="1"/>
</dbReference>
<name>A0A151GG06_DRECN</name>